<dbReference type="Proteomes" id="UP000265566">
    <property type="component" value="Chromosome 4"/>
</dbReference>
<sequence>MLASVTREKRKGMKASCYDYKRSRTVTKRHSRFWKTKRLNHDFED</sequence>
<evidence type="ECO:0000313" key="1">
    <source>
        <dbReference type="EMBL" id="RHN59147.1"/>
    </source>
</evidence>
<comment type="caution">
    <text evidence="1">The sequence shown here is derived from an EMBL/GenBank/DDBJ whole genome shotgun (WGS) entry which is preliminary data.</text>
</comment>
<organism evidence="1 2">
    <name type="scientific">Medicago truncatula</name>
    <name type="common">Barrel medic</name>
    <name type="synonym">Medicago tribuloides</name>
    <dbReference type="NCBI Taxonomy" id="3880"/>
    <lineage>
        <taxon>Eukaryota</taxon>
        <taxon>Viridiplantae</taxon>
        <taxon>Streptophyta</taxon>
        <taxon>Embryophyta</taxon>
        <taxon>Tracheophyta</taxon>
        <taxon>Spermatophyta</taxon>
        <taxon>Magnoliopsida</taxon>
        <taxon>eudicotyledons</taxon>
        <taxon>Gunneridae</taxon>
        <taxon>Pentapetalae</taxon>
        <taxon>rosids</taxon>
        <taxon>fabids</taxon>
        <taxon>Fabales</taxon>
        <taxon>Fabaceae</taxon>
        <taxon>Papilionoideae</taxon>
        <taxon>50 kb inversion clade</taxon>
        <taxon>NPAAA clade</taxon>
        <taxon>Hologalegina</taxon>
        <taxon>IRL clade</taxon>
        <taxon>Trifolieae</taxon>
        <taxon>Medicago</taxon>
    </lineage>
</organism>
<name>A0A396I8H1_MEDTR</name>
<gene>
    <name evidence="1" type="ORF">MtrunA17_Chr4g0010111</name>
</gene>
<accession>A0A396I8H1</accession>
<dbReference type="EMBL" id="PSQE01000004">
    <property type="protein sequence ID" value="RHN59147.1"/>
    <property type="molecule type" value="Genomic_DNA"/>
</dbReference>
<proteinExistence type="predicted"/>
<reference evidence="2" key="1">
    <citation type="journal article" date="2018" name="Nat. Plants">
        <title>Whole-genome landscape of Medicago truncatula symbiotic genes.</title>
        <authorList>
            <person name="Pecrix Y."/>
            <person name="Staton S.E."/>
            <person name="Sallet E."/>
            <person name="Lelandais-Briere C."/>
            <person name="Moreau S."/>
            <person name="Carrere S."/>
            <person name="Blein T."/>
            <person name="Jardinaud M.F."/>
            <person name="Latrasse D."/>
            <person name="Zouine M."/>
            <person name="Zahm M."/>
            <person name="Kreplak J."/>
            <person name="Mayjonade B."/>
            <person name="Satge C."/>
            <person name="Perez M."/>
            <person name="Cauet S."/>
            <person name="Marande W."/>
            <person name="Chantry-Darmon C."/>
            <person name="Lopez-Roques C."/>
            <person name="Bouchez O."/>
            <person name="Berard A."/>
            <person name="Debelle F."/>
            <person name="Munos S."/>
            <person name="Bendahmane A."/>
            <person name="Berges H."/>
            <person name="Niebel A."/>
            <person name="Buitink J."/>
            <person name="Frugier F."/>
            <person name="Benhamed M."/>
            <person name="Crespi M."/>
            <person name="Gouzy J."/>
            <person name="Gamas P."/>
        </authorList>
    </citation>
    <scope>NUCLEOTIDE SEQUENCE [LARGE SCALE GENOMIC DNA]</scope>
    <source>
        <strain evidence="2">cv. Jemalong A17</strain>
    </source>
</reference>
<protein>
    <submittedName>
        <fullName evidence="1">Uncharacterized protein</fullName>
    </submittedName>
</protein>
<evidence type="ECO:0000313" key="2">
    <source>
        <dbReference type="Proteomes" id="UP000265566"/>
    </source>
</evidence>
<dbReference type="Gramene" id="rna21138">
    <property type="protein sequence ID" value="RHN59147.1"/>
    <property type="gene ID" value="gene21138"/>
</dbReference>
<dbReference type="AlphaFoldDB" id="A0A396I8H1"/>